<dbReference type="GO" id="GO:0004034">
    <property type="term" value="F:aldose 1-epimerase activity"/>
    <property type="evidence" value="ECO:0007669"/>
    <property type="project" value="TreeGrafter"/>
</dbReference>
<dbReference type="RefSeq" id="WP_094013592.1">
    <property type="nucleotide sequence ID" value="NZ_NMQW01000003.1"/>
</dbReference>
<dbReference type="CDD" id="cd01081">
    <property type="entry name" value="Aldose_epim"/>
    <property type="match status" value="1"/>
</dbReference>
<dbReference type="OrthoDB" id="9795355at2"/>
<dbReference type="GO" id="GO:0033499">
    <property type="term" value="P:galactose catabolic process via UDP-galactose, Leloir pathway"/>
    <property type="evidence" value="ECO:0007669"/>
    <property type="project" value="TreeGrafter"/>
</dbReference>
<dbReference type="SUPFAM" id="SSF74650">
    <property type="entry name" value="Galactose mutarotase-like"/>
    <property type="match status" value="1"/>
</dbReference>
<name>A0A229UVV3_9BACL</name>
<dbReference type="PANTHER" id="PTHR10091:SF0">
    <property type="entry name" value="GALACTOSE MUTAROTASE"/>
    <property type="match status" value="1"/>
</dbReference>
<dbReference type="PANTHER" id="PTHR10091">
    <property type="entry name" value="ALDOSE-1-EPIMERASE"/>
    <property type="match status" value="1"/>
</dbReference>
<evidence type="ECO:0000313" key="1">
    <source>
        <dbReference type="EMBL" id="OXM87666.1"/>
    </source>
</evidence>
<accession>A0A229UVV3</accession>
<dbReference type="Proteomes" id="UP000215509">
    <property type="component" value="Unassembled WGS sequence"/>
</dbReference>
<dbReference type="GO" id="GO:0005737">
    <property type="term" value="C:cytoplasm"/>
    <property type="evidence" value="ECO:0007669"/>
    <property type="project" value="TreeGrafter"/>
</dbReference>
<dbReference type="GO" id="GO:0030246">
    <property type="term" value="F:carbohydrate binding"/>
    <property type="evidence" value="ECO:0007669"/>
    <property type="project" value="InterPro"/>
</dbReference>
<sequence length="317" mass="35409">MIRQIDWQGVPAYTLENEHLIVSICPQIGNNVYSLWDKRLQRELLRVPAAPEEMAGAPVQYGTPILMPPNRIREGRFELNGHAYQFDVNTPTGHHIHGMLRSQPWTVVQSGDNGDGLFITCAIDLSEDTNVQRQYPHALELQVTYVLKGSTLSHRLKVRNKGATPAPFGYGLHTWFLLNGKPESWKLQVPVSGIWELDAHSIPLGRIIPLGSLEPIVHGISLEGQSLDTVFQIGSNPCTAWLSDDELEIRYSGSGLFKQWVIFTKGEARDFICLEPYTWVTNAPNIPLPADVTGVQSIEPGAVLDLEVKLEISYKIE</sequence>
<dbReference type="AlphaFoldDB" id="A0A229UVV3"/>
<proteinExistence type="predicted"/>
<organism evidence="1 2">
    <name type="scientific">Paenibacillus rigui</name>
    <dbReference type="NCBI Taxonomy" id="554312"/>
    <lineage>
        <taxon>Bacteria</taxon>
        <taxon>Bacillati</taxon>
        <taxon>Bacillota</taxon>
        <taxon>Bacilli</taxon>
        <taxon>Bacillales</taxon>
        <taxon>Paenibacillaceae</taxon>
        <taxon>Paenibacillus</taxon>
    </lineage>
</organism>
<dbReference type="InterPro" id="IPR008183">
    <property type="entry name" value="Aldose_1/G6P_1-epimerase"/>
</dbReference>
<dbReference type="EMBL" id="NMQW01000003">
    <property type="protein sequence ID" value="OXM87666.1"/>
    <property type="molecule type" value="Genomic_DNA"/>
</dbReference>
<gene>
    <name evidence="1" type="ORF">CF651_04135</name>
</gene>
<reference evidence="1 2" key="1">
    <citation type="submission" date="2017-07" db="EMBL/GenBank/DDBJ databases">
        <title>Genome sequencing and assembly of Paenibacillus rigui.</title>
        <authorList>
            <person name="Mayilraj S."/>
        </authorList>
    </citation>
    <scope>NUCLEOTIDE SEQUENCE [LARGE SCALE GENOMIC DNA]</scope>
    <source>
        <strain evidence="1 2">JCM 16352</strain>
    </source>
</reference>
<keyword evidence="2" id="KW-1185">Reference proteome</keyword>
<dbReference type="Gene3D" id="2.70.98.10">
    <property type="match status" value="1"/>
</dbReference>
<dbReference type="InterPro" id="IPR014718">
    <property type="entry name" value="GH-type_carb-bd"/>
</dbReference>
<dbReference type="GO" id="GO:0006006">
    <property type="term" value="P:glucose metabolic process"/>
    <property type="evidence" value="ECO:0007669"/>
    <property type="project" value="TreeGrafter"/>
</dbReference>
<protein>
    <submittedName>
        <fullName evidence="1">Aldose epimerase</fullName>
    </submittedName>
</protein>
<dbReference type="InterPro" id="IPR011013">
    <property type="entry name" value="Gal_mutarotase_sf_dom"/>
</dbReference>
<evidence type="ECO:0000313" key="2">
    <source>
        <dbReference type="Proteomes" id="UP000215509"/>
    </source>
</evidence>
<comment type="caution">
    <text evidence="1">The sequence shown here is derived from an EMBL/GenBank/DDBJ whole genome shotgun (WGS) entry which is preliminary data.</text>
</comment>
<dbReference type="Pfam" id="PF01263">
    <property type="entry name" value="Aldose_epim"/>
    <property type="match status" value="1"/>
</dbReference>